<proteinExistence type="predicted"/>
<dbReference type="CDD" id="cd02603">
    <property type="entry name" value="HAD_sEH-N_like"/>
    <property type="match status" value="1"/>
</dbReference>
<keyword evidence="2" id="KW-1185">Reference proteome</keyword>
<dbReference type="InterPro" id="IPR041492">
    <property type="entry name" value="HAD_2"/>
</dbReference>
<dbReference type="Gene3D" id="3.40.50.1000">
    <property type="entry name" value="HAD superfamily/HAD-like"/>
    <property type="match status" value="1"/>
</dbReference>
<accession>A0A1N6UQ34</accession>
<reference evidence="2" key="1">
    <citation type="submission" date="2017-01" db="EMBL/GenBank/DDBJ databases">
        <authorList>
            <person name="Varghese N."/>
            <person name="Submissions S."/>
        </authorList>
    </citation>
    <scope>NUCLEOTIDE SEQUENCE [LARGE SCALE GENOMIC DNA]</scope>
    <source>
        <strain evidence="2">DM9</strain>
    </source>
</reference>
<sequence>MENTSENTLTSNSTSTKTNTKSTIIWDLGAVLIDWNPHHLYRKIFDDEAQMLHFLENVCTFEWNEEQDGGRTIQEANEYLIAKHPEHEEHIKAYYGRWEEMLGGPIEGTVEIFREMKNRGEHKLYALTNWSAELFPIALERYDFLSWFDGIVVSGTEKDRKPNHSFYHTLLNRYKLQPAEALFIDDNLRNIKAAEQLGIESIHFTSPEDLRVRLERLGIL</sequence>
<dbReference type="AlphaFoldDB" id="A0A1N6UQ34"/>
<protein>
    <submittedName>
        <fullName evidence="1">2-haloacid dehalogenase</fullName>
    </submittedName>
</protein>
<dbReference type="InterPro" id="IPR036412">
    <property type="entry name" value="HAD-like_sf"/>
</dbReference>
<dbReference type="Proteomes" id="UP000185924">
    <property type="component" value="Unassembled WGS sequence"/>
</dbReference>
<dbReference type="Gene3D" id="1.10.150.240">
    <property type="entry name" value="Putative phosphatase, domain 2"/>
    <property type="match status" value="1"/>
</dbReference>
<dbReference type="SFLD" id="SFLDG01129">
    <property type="entry name" value="C1.5:_HAD__Beta-PGM__Phosphata"/>
    <property type="match status" value="1"/>
</dbReference>
<gene>
    <name evidence="1" type="ORF">SAMN05421545_1002</name>
</gene>
<dbReference type="EMBL" id="FTNM01000001">
    <property type="protein sequence ID" value="SIQ67612.1"/>
    <property type="molecule type" value="Genomic_DNA"/>
</dbReference>
<dbReference type="RefSeq" id="WP_083674072.1">
    <property type="nucleotide sequence ID" value="NZ_FTNM01000001.1"/>
</dbReference>
<organism evidence="1 2">
    <name type="scientific">Pontibacter lucknowensis</name>
    <dbReference type="NCBI Taxonomy" id="1077936"/>
    <lineage>
        <taxon>Bacteria</taxon>
        <taxon>Pseudomonadati</taxon>
        <taxon>Bacteroidota</taxon>
        <taxon>Cytophagia</taxon>
        <taxon>Cytophagales</taxon>
        <taxon>Hymenobacteraceae</taxon>
        <taxon>Pontibacter</taxon>
    </lineage>
</organism>
<dbReference type="InterPro" id="IPR023198">
    <property type="entry name" value="PGP-like_dom2"/>
</dbReference>
<dbReference type="SUPFAM" id="SSF56784">
    <property type="entry name" value="HAD-like"/>
    <property type="match status" value="1"/>
</dbReference>
<dbReference type="Pfam" id="PF13419">
    <property type="entry name" value="HAD_2"/>
    <property type="match status" value="1"/>
</dbReference>
<evidence type="ECO:0000313" key="1">
    <source>
        <dbReference type="EMBL" id="SIQ67612.1"/>
    </source>
</evidence>
<dbReference type="SFLD" id="SFLDS00003">
    <property type="entry name" value="Haloacid_Dehalogenase"/>
    <property type="match status" value="1"/>
</dbReference>
<dbReference type="STRING" id="1077936.SAMN05421545_1002"/>
<dbReference type="NCBIfam" id="TIGR01509">
    <property type="entry name" value="HAD-SF-IA-v3"/>
    <property type="match status" value="1"/>
</dbReference>
<name>A0A1N6UQ34_9BACT</name>
<dbReference type="InterPro" id="IPR023214">
    <property type="entry name" value="HAD_sf"/>
</dbReference>
<dbReference type="OrthoDB" id="9797415at2"/>
<dbReference type="InterPro" id="IPR006439">
    <property type="entry name" value="HAD-SF_hydro_IA"/>
</dbReference>
<dbReference type="PANTHER" id="PTHR43611:SF3">
    <property type="entry name" value="FLAVIN MONONUCLEOTIDE HYDROLASE 1, CHLOROPLATIC"/>
    <property type="match status" value="1"/>
</dbReference>
<dbReference type="PANTHER" id="PTHR43611">
    <property type="entry name" value="ALPHA-D-GLUCOSE 1-PHOSPHATE PHOSPHATASE"/>
    <property type="match status" value="1"/>
</dbReference>
<evidence type="ECO:0000313" key="2">
    <source>
        <dbReference type="Proteomes" id="UP000185924"/>
    </source>
</evidence>